<feature type="compositionally biased region" description="Low complexity" evidence="3">
    <location>
        <begin position="209"/>
        <end position="230"/>
    </location>
</feature>
<dbReference type="Pfam" id="PF13855">
    <property type="entry name" value="LRR_8"/>
    <property type="match status" value="1"/>
</dbReference>
<sequence length="375" mass="42623">MAKIALLLFFTVGVYLELSASTSIECSYKTHDWSIVKNAYFCTINNNPSITTRESATITSISGPHESGKTNSDVGGFYVYSKTINYFPRGLETFFKNIKIIDISHCNLMEVHQEDLKLFPKLVEIYLHYNPLEVLEEGLFDFNPDLEFIYIWNNKIVHIEPNVFDHLSKLRYLYLQEKNCIDAIAENSISEVKNVIQAVKSQCNKNTMTTSTTQPPTTSTQSPTTTSTTPKSINFESCLELESKIDNIASSLKDLIGQTPNAAFSNNNNQCDAFTDALRNQSEAIGRIDSRTEAFTEAMDTKLEILKENVENTRTLSLRQMQNFRDEVKTDHAGLLAAIRLRTDKIEKQIKEIKEQNQKIEDKLAKIMKSLKIDN</sequence>
<dbReference type="OrthoDB" id="10251250at2759"/>
<evidence type="ECO:0000256" key="4">
    <source>
        <dbReference type="SAM" id="SignalP"/>
    </source>
</evidence>
<feature type="signal peptide" evidence="4">
    <location>
        <begin position="1"/>
        <end position="21"/>
    </location>
</feature>
<reference evidence="5" key="2">
    <citation type="submission" date="2022-10" db="EMBL/GenBank/DDBJ databases">
        <authorList>
            <consortium name="ENA_rothamsted_submissions"/>
            <consortium name="culmorum"/>
            <person name="King R."/>
        </authorList>
    </citation>
    <scope>NUCLEOTIDE SEQUENCE</scope>
</reference>
<keyword evidence="2" id="KW-0175">Coiled coil</keyword>
<dbReference type="AlphaFoldDB" id="A0A9N9S785"/>
<organism evidence="5 6">
    <name type="scientific">Chironomus riparius</name>
    <dbReference type="NCBI Taxonomy" id="315576"/>
    <lineage>
        <taxon>Eukaryota</taxon>
        <taxon>Metazoa</taxon>
        <taxon>Ecdysozoa</taxon>
        <taxon>Arthropoda</taxon>
        <taxon>Hexapoda</taxon>
        <taxon>Insecta</taxon>
        <taxon>Pterygota</taxon>
        <taxon>Neoptera</taxon>
        <taxon>Endopterygota</taxon>
        <taxon>Diptera</taxon>
        <taxon>Nematocera</taxon>
        <taxon>Chironomoidea</taxon>
        <taxon>Chironomidae</taxon>
        <taxon>Chironominae</taxon>
        <taxon>Chironomus</taxon>
    </lineage>
</organism>
<dbReference type="Proteomes" id="UP001153620">
    <property type="component" value="Chromosome 4"/>
</dbReference>
<dbReference type="PANTHER" id="PTHR24373:SF275">
    <property type="entry name" value="TIR DOMAIN-CONTAINING PROTEIN"/>
    <property type="match status" value="1"/>
</dbReference>
<evidence type="ECO:0000313" key="5">
    <source>
        <dbReference type="EMBL" id="CAG9810625.1"/>
    </source>
</evidence>
<feature type="chain" id="PRO_5040141539" evidence="4">
    <location>
        <begin position="22"/>
        <end position="375"/>
    </location>
</feature>
<keyword evidence="1 4" id="KW-0732">Signal</keyword>
<dbReference type="EMBL" id="OU895880">
    <property type="protein sequence ID" value="CAG9810625.1"/>
    <property type="molecule type" value="Genomic_DNA"/>
</dbReference>
<accession>A0A9N9S785</accession>
<protein>
    <submittedName>
        <fullName evidence="5">Uncharacterized protein</fullName>
    </submittedName>
</protein>
<keyword evidence="6" id="KW-1185">Reference proteome</keyword>
<dbReference type="Gene3D" id="3.80.10.10">
    <property type="entry name" value="Ribonuclease Inhibitor"/>
    <property type="match status" value="1"/>
</dbReference>
<feature type="coiled-coil region" evidence="2">
    <location>
        <begin position="336"/>
        <end position="370"/>
    </location>
</feature>
<evidence type="ECO:0000256" key="2">
    <source>
        <dbReference type="SAM" id="Coils"/>
    </source>
</evidence>
<gene>
    <name evidence="5" type="ORF">CHIRRI_LOCUS13438</name>
</gene>
<feature type="region of interest" description="Disordered" evidence="3">
    <location>
        <begin position="207"/>
        <end position="231"/>
    </location>
</feature>
<evidence type="ECO:0000313" key="6">
    <source>
        <dbReference type="Proteomes" id="UP001153620"/>
    </source>
</evidence>
<dbReference type="SUPFAM" id="SSF52058">
    <property type="entry name" value="L domain-like"/>
    <property type="match status" value="1"/>
</dbReference>
<evidence type="ECO:0000256" key="3">
    <source>
        <dbReference type="SAM" id="MobiDB-lite"/>
    </source>
</evidence>
<dbReference type="InterPro" id="IPR050328">
    <property type="entry name" value="Dev_Immune_Receptor"/>
</dbReference>
<dbReference type="InterPro" id="IPR032675">
    <property type="entry name" value="LRR_dom_sf"/>
</dbReference>
<reference evidence="5" key="1">
    <citation type="submission" date="2022-01" db="EMBL/GenBank/DDBJ databases">
        <authorList>
            <person name="King R."/>
        </authorList>
    </citation>
    <scope>NUCLEOTIDE SEQUENCE</scope>
</reference>
<evidence type="ECO:0000256" key="1">
    <source>
        <dbReference type="ARBA" id="ARBA00022729"/>
    </source>
</evidence>
<dbReference type="InterPro" id="IPR001611">
    <property type="entry name" value="Leu-rich_rpt"/>
</dbReference>
<proteinExistence type="predicted"/>
<name>A0A9N9S785_9DIPT</name>
<dbReference type="PANTHER" id="PTHR24373">
    <property type="entry name" value="SLIT RELATED LEUCINE-RICH REPEAT NEURONAL PROTEIN"/>
    <property type="match status" value="1"/>
</dbReference>